<name>A0ABU5HUR6_9BACE</name>
<dbReference type="Proteomes" id="UP001292913">
    <property type="component" value="Unassembled WGS sequence"/>
</dbReference>
<dbReference type="RefSeq" id="WP_322019739.1">
    <property type="nucleotide sequence ID" value="NZ_JARZAK010000016.1"/>
</dbReference>
<reference evidence="1 2" key="1">
    <citation type="submission" date="2023-04" db="EMBL/GenBank/DDBJ databases">
        <title>Bacteroides pacosi sp. nov., isolated from the fecal material of an alpaca.</title>
        <authorList>
            <person name="Miller S."/>
            <person name="Hendry M."/>
            <person name="King J."/>
            <person name="Sankaranarayanan K."/>
            <person name="Lawson P.A."/>
        </authorList>
    </citation>
    <scope>NUCLEOTIDE SEQUENCE [LARGE SCALE GENOMIC DNA]</scope>
    <source>
        <strain evidence="1 2">A2-P53</strain>
    </source>
</reference>
<evidence type="ECO:0000313" key="2">
    <source>
        <dbReference type="Proteomes" id="UP001292913"/>
    </source>
</evidence>
<comment type="caution">
    <text evidence="1">The sequence shown here is derived from an EMBL/GenBank/DDBJ whole genome shotgun (WGS) entry which is preliminary data.</text>
</comment>
<dbReference type="EMBL" id="JARZAK010000016">
    <property type="protein sequence ID" value="MDY7259933.1"/>
    <property type="molecule type" value="Genomic_DNA"/>
</dbReference>
<accession>A0ABU5HUR6</accession>
<evidence type="ECO:0000313" key="1">
    <source>
        <dbReference type="EMBL" id="MDY7259933.1"/>
    </source>
</evidence>
<keyword evidence="2" id="KW-1185">Reference proteome</keyword>
<organism evidence="1 2">
    <name type="scientific">Bacteroides vicugnae</name>
    <dbReference type="NCBI Taxonomy" id="3037989"/>
    <lineage>
        <taxon>Bacteria</taxon>
        <taxon>Pseudomonadati</taxon>
        <taxon>Bacteroidota</taxon>
        <taxon>Bacteroidia</taxon>
        <taxon>Bacteroidales</taxon>
        <taxon>Bacteroidaceae</taxon>
        <taxon>Bacteroides</taxon>
    </lineage>
</organism>
<proteinExistence type="predicted"/>
<gene>
    <name evidence="1" type="ORF">QHG74_19665</name>
</gene>
<sequence length="58" mass="6657">MGALIRQMAGFVRQVADVRLIGNGSSSVRWQTLVRQVSPLRVNDYFKLFFLMKKGKEL</sequence>
<protein>
    <submittedName>
        <fullName evidence="1">Uncharacterized protein</fullName>
    </submittedName>
</protein>